<proteinExistence type="predicted"/>
<gene>
    <name evidence="1" type="ORF">SCALOS_LOCUS7617</name>
</gene>
<name>A0ACA9N002_9GLOM</name>
<feature type="non-terminal residue" evidence="1">
    <location>
        <position position="1"/>
    </location>
</feature>
<protein>
    <submittedName>
        <fullName evidence="1">11046_t:CDS:1</fullName>
    </submittedName>
</protein>
<sequence length="208" mass="23907">NKLSTQAQTLKRYLRKDYAIKLTVNPLGHTVHDPCISHCLQYVFSDCNLVHPEICKNCKKLFILFDEIKTNTPTNIHKILNEYQTKLVYFQAHHAQKTYFNAQLSADLAQLSSDGALIIVDYKMKILCQKSRETKAEFFGYDIKSGEEIQEAIKDLAGTHVANIIPNREANFKLGTIHRISNWHEWTWPDEEEEAGYILARSLPQLGS</sequence>
<organism evidence="1 2">
    <name type="scientific">Scutellospora calospora</name>
    <dbReference type="NCBI Taxonomy" id="85575"/>
    <lineage>
        <taxon>Eukaryota</taxon>
        <taxon>Fungi</taxon>
        <taxon>Fungi incertae sedis</taxon>
        <taxon>Mucoromycota</taxon>
        <taxon>Glomeromycotina</taxon>
        <taxon>Glomeromycetes</taxon>
        <taxon>Diversisporales</taxon>
        <taxon>Gigasporaceae</taxon>
        <taxon>Scutellospora</taxon>
    </lineage>
</organism>
<dbReference type="Proteomes" id="UP000789860">
    <property type="component" value="Unassembled WGS sequence"/>
</dbReference>
<dbReference type="EMBL" id="CAJVPM010017433">
    <property type="protein sequence ID" value="CAG8619951.1"/>
    <property type="molecule type" value="Genomic_DNA"/>
</dbReference>
<comment type="caution">
    <text evidence="1">The sequence shown here is derived from an EMBL/GenBank/DDBJ whole genome shotgun (WGS) entry which is preliminary data.</text>
</comment>
<reference evidence="1" key="1">
    <citation type="submission" date="2021-06" db="EMBL/GenBank/DDBJ databases">
        <authorList>
            <person name="Kallberg Y."/>
            <person name="Tangrot J."/>
            <person name="Rosling A."/>
        </authorList>
    </citation>
    <scope>NUCLEOTIDE SEQUENCE</scope>
    <source>
        <strain evidence="1">AU212A</strain>
    </source>
</reference>
<evidence type="ECO:0000313" key="2">
    <source>
        <dbReference type="Proteomes" id="UP000789860"/>
    </source>
</evidence>
<evidence type="ECO:0000313" key="1">
    <source>
        <dbReference type="EMBL" id="CAG8619951.1"/>
    </source>
</evidence>
<accession>A0ACA9N002</accession>
<keyword evidence="2" id="KW-1185">Reference proteome</keyword>